<gene>
    <name evidence="6" type="ORF">QCA50_002082</name>
</gene>
<comment type="subcellular location">
    <subcellularLocation>
        <location evidence="1">Endoplasmic reticulum</location>
    </subcellularLocation>
</comment>
<sequence>MARLALACLYGSDSLNEWPTMSRIFECLPAWDTPEDDDEADEVDTTITSLGTFVTPSTSGPRTTPNDIYLFFKPLPTTSLSRMLDVLDVHLESGEIFARWSVASPLRWFLRSNSNIMEQRAWAQRMARRAGGTDDELSLQDDWEWLLDDMTKARRIWGKWTEGWFLSSFQGRRHSDFLRRVDQFWK</sequence>
<comment type="caution">
    <text evidence="6">The sequence shown here is derived from an EMBL/GenBank/DDBJ whole genome shotgun (WGS) entry which is preliminary data.</text>
</comment>
<keyword evidence="7" id="KW-1185">Reference proteome</keyword>
<name>A0AAW0GUT2_9APHY</name>
<keyword evidence="4" id="KW-0653">Protein transport</keyword>
<feature type="domain" description="Sec39" evidence="5">
    <location>
        <begin position="2"/>
        <end position="151"/>
    </location>
</feature>
<keyword evidence="3" id="KW-0256">Endoplasmic reticulum</keyword>
<evidence type="ECO:0000256" key="4">
    <source>
        <dbReference type="ARBA" id="ARBA00022927"/>
    </source>
</evidence>
<evidence type="ECO:0000259" key="5">
    <source>
        <dbReference type="Pfam" id="PF08314"/>
    </source>
</evidence>
<evidence type="ECO:0000313" key="7">
    <source>
        <dbReference type="Proteomes" id="UP001385951"/>
    </source>
</evidence>
<dbReference type="InterPro" id="IPR013244">
    <property type="entry name" value="Sec39_domain"/>
</dbReference>
<dbReference type="GO" id="GO:0005783">
    <property type="term" value="C:endoplasmic reticulum"/>
    <property type="evidence" value="ECO:0007669"/>
    <property type="project" value="UniProtKB-SubCell"/>
</dbReference>
<dbReference type="GO" id="GO:0006890">
    <property type="term" value="P:retrograde vesicle-mediated transport, Golgi to endoplasmic reticulum"/>
    <property type="evidence" value="ECO:0007669"/>
    <property type="project" value="InterPro"/>
</dbReference>
<reference evidence="6 7" key="1">
    <citation type="submission" date="2022-09" db="EMBL/GenBank/DDBJ databases">
        <authorList>
            <person name="Palmer J.M."/>
        </authorList>
    </citation>
    <scope>NUCLEOTIDE SEQUENCE [LARGE SCALE GENOMIC DNA]</scope>
    <source>
        <strain evidence="6 7">DSM 7382</strain>
    </source>
</reference>
<evidence type="ECO:0000256" key="1">
    <source>
        <dbReference type="ARBA" id="ARBA00004240"/>
    </source>
</evidence>
<dbReference type="Pfam" id="PF08314">
    <property type="entry name" value="Sec39"/>
    <property type="match status" value="1"/>
</dbReference>
<keyword evidence="2" id="KW-0813">Transport</keyword>
<organism evidence="6 7">
    <name type="scientific">Cerrena zonata</name>
    <dbReference type="NCBI Taxonomy" id="2478898"/>
    <lineage>
        <taxon>Eukaryota</taxon>
        <taxon>Fungi</taxon>
        <taxon>Dikarya</taxon>
        <taxon>Basidiomycota</taxon>
        <taxon>Agaricomycotina</taxon>
        <taxon>Agaricomycetes</taxon>
        <taxon>Polyporales</taxon>
        <taxon>Cerrenaceae</taxon>
        <taxon>Cerrena</taxon>
    </lineage>
</organism>
<evidence type="ECO:0000256" key="3">
    <source>
        <dbReference type="ARBA" id="ARBA00022824"/>
    </source>
</evidence>
<evidence type="ECO:0000313" key="6">
    <source>
        <dbReference type="EMBL" id="KAK7694894.1"/>
    </source>
</evidence>
<dbReference type="EMBL" id="JASBNA010000002">
    <property type="protein sequence ID" value="KAK7694894.1"/>
    <property type="molecule type" value="Genomic_DNA"/>
</dbReference>
<dbReference type="GO" id="GO:0015031">
    <property type="term" value="P:protein transport"/>
    <property type="evidence" value="ECO:0007669"/>
    <property type="project" value="UniProtKB-KW"/>
</dbReference>
<protein>
    <recommendedName>
        <fullName evidence="5">Sec39 domain-containing protein</fullName>
    </recommendedName>
</protein>
<dbReference type="AlphaFoldDB" id="A0AAW0GUT2"/>
<evidence type="ECO:0000256" key="2">
    <source>
        <dbReference type="ARBA" id="ARBA00022448"/>
    </source>
</evidence>
<proteinExistence type="predicted"/>
<accession>A0AAW0GUT2</accession>
<dbReference type="Proteomes" id="UP001385951">
    <property type="component" value="Unassembled WGS sequence"/>
</dbReference>